<keyword evidence="8" id="KW-0560">Oxidoreductase</keyword>
<reference evidence="8" key="1">
    <citation type="submission" date="2019-02" db="EMBL/GenBank/DDBJ databases">
        <authorList>
            <person name="Li S.-H."/>
        </authorList>
    </citation>
    <scope>NUCLEOTIDE SEQUENCE</scope>
    <source>
        <strain evidence="8">IMCC8485</strain>
    </source>
</reference>
<evidence type="ECO:0000256" key="4">
    <source>
        <dbReference type="ARBA" id="ARBA00022827"/>
    </source>
</evidence>
<keyword evidence="4 5" id="KW-0274">FAD</keyword>
<feature type="transmembrane region" description="Helical" evidence="6">
    <location>
        <begin position="20"/>
        <end position="37"/>
    </location>
</feature>
<keyword evidence="9" id="KW-1185">Reference proteome</keyword>
<dbReference type="EMBL" id="SHNP01000004">
    <property type="protein sequence ID" value="MCX2974359.1"/>
    <property type="molecule type" value="Genomic_DNA"/>
</dbReference>
<dbReference type="PANTHER" id="PTHR11552:SF147">
    <property type="entry name" value="CHOLINE DEHYDROGENASE, MITOCHONDRIAL"/>
    <property type="match status" value="1"/>
</dbReference>
<dbReference type="Pfam" id="PF00732">
    <property type="entry name" value="GMC_oxred_N"/>
    <property type="match status" value="1"/>
</dbReference>
<keyword evidence="3 5" id="KW-0285">Flavoprotein</keyword>
<dbReference type="GO" id="GO:0008812">
    <property type="term" value="F:choline dehydrogenase activity"/>
    <property type="evidence" value="ECO:0007669"/>
    <property type="project" value="UniProtKB-EC"/>
</dbReference>
<evidence type="ECO:0000259" key="7">
    <source>
        <dbReference type="PROSITE" id="PS00623"/>
    </source>
</evidence>
<protein>
    <submittedName>
        <fullName evidence="8">Choline dehydrogenase</fullName>
        <ecNumber evidence="8">1.1.99.1</ecNumber>
    </submittedName>
</protein>
<evidence type="ECO:0000313" key="8">
    <source>
        <dbReference type="EMBL" id="MCX2974359.1"/>
    </source>
</evidence>
<dbReference type="SUPFAM" id="SSF54373">
    <property type="entry name" value="FAD-linked reductases, C-terminal domain"/>
    <property type="match status" value="1"/>
</dbReference>
<evidence type="ECO:0000256" key="1">
    <source>
        <dbReference type="ARBA" id="ARBA00001974"/>
    </source>
</evidence>
<feature type="domain" description="Glucose-methanol-choline oxidoreductase N-terminal" evidence="7">
    <location>
        <begin position="95"/>
        <end position="118"/>
    </location>
</feature>
<dbReference type="SUPFAM" id="SSF51905">
    <property type="entry name" value="FAD/NAD(P)-binding domain"/>
    <property type="match status" value="1"/>
</dbReference>
<dbReference type="PIRSF" id="PIRSF000137">
    <property type="entry name" value="Alcohol_oxidase"/>
    <property type="match status" value="1"/>
</dbReference>
<evidence type="ECO:0000256" key="6">
    <source>
        <dbReference type="SAM" id="Phobius"/>
    </source>
</evidence>
<keyword evidence="6" id="KW-0812">Transmembrane</keyword>
<dbReference type="InterPro" id="IPR012132">
    <property type="entry name" value="GMC_OxRdtase"/>
</dbReference>
<evidence type="ECO:0000256" key="5">
    <source>
        <dbReference type="RuleBase" id="RU003968"/>
    </source>
</evidence>
<dbReference type="EC" id="1.1.99.1" evidence="8"/>
<dbReference type="InterPro" id="IPR007867">
    <property type="entry name" value="GMC_OxRtase_C"/>
</dbReference>
<evidence type="ECO:0000256" key="2">
    <source>
        <dbReference type="ARBA" id="ARBA00010790"/>
    </source>
</evidence>
<dbReference type="Pfam" id="PF05199">
    <property type="entry name" value="GMC_oxred_C"/>
    <property type="match status" value="1"/>
</dbReference>
<organism evidence="8 9">
    <name type="scientific">Candidatus Seongchinamella marina</name>
    <dbReference type="NCBI Taxonomy" id="2518990"/>
    <lineage>
        <taxon>Bacteria</taxon>
        <taxon>Pseudomonadati</taxon>
        <taxon>Pseudomonadota</taxon>
        <taxon>Gammaproteobacteria</taxon>
        <taxon>Cellvibrionales</taxon>
        <taxon>Halieaceae</taxon>
        <taxon>Seongchinamella</taxon>
    </lineage>
</organism>
<comment type="similarity">
    <text evidence="2 5">Belongs to the GMC oxidoreductase family.</text>
</comment>
<proteinExistence type="inferred from homology"/>
<dbReference type="Gene3D" id="3.50.50.60">
    <property type="entry name" value="FAD/NAD(P)-binding domain"/>
    <property type="match status" value="1"/>
</dbReference>
<keyword evidence="6" id="KW-1133">Transmembrane helix</keyword>
<accession>A0ABT3SWU8</accession>
<dbReference type="PROSITE" id="PS00623">
    <property type="entry name" value="GMC_OXRED_1"/>
    <property type="match status" value="1"/>
</dbReference>
<name>A0ABT3SWU8_9GAMM</name>
<sequence>MRASRGPGKNMSNTTVKYDYIIVGAGSAGCALAYRLSREASRKVLLLEAGGKDSFPMIHIPLGFAFMMKNPKINWCYETEPEPNMHHRKISWPRGKVLGGTSCINGMVYIRGQKEDYDAWAEAGNDGWSYDEVLPYFKRSEHKAEGPNAFHGYGGPLWVEGGAVEDKLELADVFVQAAVQTGLPFNEDFNGASQEGAGDYQHNICKGKRQSAARTFLKACEKRPNLTILTGALTEKILFEDQQAVGVQYSRNGVTDRAFTSGEVILSSGVINSPQLLELSGIGQRQRLEDLGIDVLADLPGVGENLQDHLTINIQQGINGIRTFYEETRPLALVKNLLKYFTKGNGLLAHPAAQVGVFFRSNESLKTPDAQIHFAPAASEPDKNGNLKAKPGTTATVCHLNPKSRGSVHITSSQPGDYPSIKANYLDAEYDQSAMIAAVRKVREIFQAPALNKHLGKEFLPGDQVQSDDEILSYIRSDAESVYHPVGTCKMGIDSDAVVDSRLRVHGVQGLRVADASIMPSITSGNTHAPSVMIAERCADMLLQDAGLKVVLPEGLEANEDNTQTKARLKAVATNG</sequence>
<keyword evidence="6" id="KW-0472">Membrane</keyword>
<evidence type="ECO:0000313" key="9">
    <source>
        <dbReference type="Proteomes" id="UP001143307"/>
    </source>
</evidence>
<comment type="caution">
    <text evidence="8">The sequence shown here is derived from an EMBL/GenBank/DDBJ whole genome shotgun (WGS) entry which is preliminary data.</text>
</comment>
<evidence type="ECO:0000256" key="3">
    <source>
        <dbReference type="ARBA" id="ARBA00022630"/>
    </source>
</evidence>
<dbReference type="Proteomes" id="UP001143307">
    <property type="component" value="Unassembled WGS sequence"/>
</dbReference>
<gene>
    <name evidence="8" type="ORF">EYC87_12275</name>
</gene>
<dbReference type="Gene3D" id="3.30.560.10">
    <property type="entry name" value="Glucose Oxidase, domain 3"/>
    <property type="match status" value="1"/>
</dbReference>
<dbReference type="PROSITE" id="PS51257">
    <property type="entry name" value="PROKAR_LIPOPROTEIN"/>
    <property type="match status" value="1"/>
</dbReference>
<dbReference type="InterPro" id="IPR000172">
    <property type="entry name" value="GMC_OxRdtase_N"/>
</dbReference>
<dbReference type="PANTHER" id="PTHR11552">
    <property type="entry name" value="GLUCOSE-METHANOL-CHOLINE GMC OXIDOREDUCTASE"/>
    <property type="match status" value="1"/>
</dbReference>
<dbReference type="NCBIfam" id="NF002550">
    <property type="entry name" value="PRK02106.1"/>
    <property type="match status" value="1"/>
</dbReference>
<dbReference type="InterPro" id="IPR036188">
    <property type="entry name" value="FAD/NAD-bd_sf"/>
</dbReference>
<comment type="cofactor">
    <cofactor evidence="1">
        <name>FAD</name>
        <dbReference type="ChEBI" id="CHEBI:57692"/>
    </cofactor>
</comment>